<dbReference type="RefSeq" id="WP_204413029.1">
    <property type="nucleotide sequence ID" value="NZ_JAFBED010000001.1"/>
</dbReference>
<name>A0ABS2NVF8_9BACI</name>
<dbReference type="EMBL" id="JAFBED010000001">
    <property type="protein sequence ID" value="MBM7618657.1"/>
    <property type="molecule type" value="Genomic_DNA"/>
</dbReference>
<dbReference type="PANTHER" id="PTHR11717">
    <property type="entry name" value="LOW MOLECULAR WEIGHT PROTEIN TYROSINE PHOSPHATASE"/>
    <property type="match status" value="1"/>
</dbReference>
<keyword evidence="3" id="KW-0904">Protein phosphatase</keyword>
<evidence type="ECO:0000256" key="3">
    <source>
        <dbReference type="ARBA" id="ARBA00022912"/>
    </source>
</evidence>
<keyword evidence="2 5" id="KW-0378">Hydrolase</keyword>
<evidence type="ECO:0000256" key="2">
    <source>
        <dbReference type="ARBA" id="ARBA00022801"/>
    </source>
</evidence>
<dbReference type="InterPro" id="IPR023485">
    <property type="entry name" value="Ptyr_pPase"/>
</dbReference>
<dbReference type="EC" id="3.1.3.48" evidence="5"/>
<dbReference type="Pfam" id="PF01451">
    <property type="entry name" value="LMWPc"/>
    <property type="match status" value="1"/>
</dbReference>
<dbReference type="SMART" id="SM00226">
    <property type="entry name" value="LMWPc"/>
    <property type="match status" value="1"/>
</dbReference>
<dbReference type="InterPro" id="IPR017867">
    <property type="entry name" value="Tyr_phospatase_low_mol_wt"/>
</dbReference>
<dbReference type="SUPFAM" id="SSF52788">
    <property type="entry name" value="Phosphotyrosine protein phosphatases I"/>
    <property type="match status" value="1"/>
</dbReference>
<proteinExistence type="inferred from homology"/>
<gene>
    <name evidence="5" type="ORF">JOC95_000499</name>
</gene>
<dbReference type="CDD" id="cd16344">
    <property type="entry name" value="LMWPAP"/>
    <property type="match status" value="1"/>
</dbReference>
<keyword evidence="6" id="KW-1185">Reference proteome</keyword>
<evidence type="ECO:0000313" key="6">
    <source>
        <dbReference type="Proteomes" id="UP000737402"/>
    </source>
</evidence>
<comment type="caution">
    <text evidence="5">The sequence shown here is derived from an EMBL/GenBank/DDBJ whole genome shotgun (WGS) entry which is preliminary data.</text>
</comment>
<protein>
    <submittedName>
        <fullName evidence="5">Protein-tyrosine phosphatase</fullName>
        <ecNumber evidence="5">3.1.3.48</ecNumber>
    </submittedName>
</protein>
<organism evidence="5 6">
    <name type="scientific">Sutcliffiella tianshenii</name>
    <dbReference type="NCBI Taxonomy" id="1463404"/>
    <lineage>
        <taxon>Bacteria</taxon>
        <taxon>Bacillati</taxon>
        <taxon>Bacillota</taxon>
        <taxon>Bacilli</taxon>
        <taxon>Bacillales</taxon>
        <taxon>Bacillaceae</taxon>
        <taxon>Sutcliffiella</taxon>
    </lineage>
</organism>
<sequence>MNILFVCTGNTCRSPMAEAILASKKLKDVQVRSAGVFAMPGSLASYQAQEVLKEKGIPSSHASSLVTEKSIDWADYILTMTGQHRALVEERFPKALGKTFSLKEFVGKDGEVSDPFGGSVHTYRNTFEELQDLIELVIKKII</sequence>
<dbReference type="Gene3D" id="3.40.50.2300">
    <property type="match status" value="1"/>
</dbReference>
<comment type="similarity">
    <text evidence="1">Belongs to the low molecular weight phosphotyrosine protein phosphatase family.</text>
</comment>
<dbReference type="InterPro" id="IPR050438">
    <property type="entry name" value="LMW_PTPase"/>
</dbReference>
<reference evidence="5 6" key="1">
    <citation type="submission" date="2021-01" db="EMBL/GenBank/DDBJ databases">
        <title>Genomic Encyclopedia of Type Strains, Phase IV (KMG-IV): sequencing the most valuable type-strain genomes for metagenomic binning, comparative biology and taxonomic classification.</title>
        <authorList>
            <person name="Goeker M."/>
        </authorList>
    </citation>
    <scope>NUCLEOTIDE SEQUENCE [LARGE SCALE GENOMIC DNA]</scope>
    <source>
        <strain evidence="5 6">DSM 25879</strain>
    </source>
</reference>
<feature type="domain" description="Phosphotyrosine protein phosphatase I" evidence="4">
    <location>
        <begin position="1"/>
        <end position="140"/>
    </location>
</feature>
<evidence type="ECO:0000256" key="1">
    <source>
        <dbReference type="ARBA" id="ARBA00011063"/>
    </source>
</evidence>
<accession>A0ABS2NVF8</accession>
<dbReference type="Proteomes" id="UP000737402">
    <property type="component" value="Unassembled WGS sequence"/>
</dbReference>
<dbReference type="InterPro" id="IPR036196">
    <property type="entry name" value="Ptyr_pPase_sf"/>
</dbReference>
<dbReference type="GO" id="GO:0004725">
    <property type="term" value="F:protein tyrosine phosphatase activity"/>
    <property type="evidence" value="ECO:0007669"/>
    <property type="project" value="UniProtKB-EC"/>
</dbReference>
<evidence type="ECO:0000259" key="4">
    <source>
        <dbReference type="SMART" id="SM00226"/>
    </source>
</evidence>
<dbReference type="PRINTS" id="PR00719">
    <property type="entry name" value="LMWPTPASE"/>
</dbReference>
<evidence type="ECO:0000313" key="5">
    <source>
        <dbReference type="EMBL" id="MBM7618657.1"/>
    </source>
</evidence>
<dbReference type="PANTHER" id="PTHR11717:SF31">
    <property type="entry name" value="LOW MOLECULAR WEIGHT PROTEIN-TYROSINE-PHOSPHATASE ETP-RELATED"/>
    <property type="match status" value="1"/>
</dbReference>